<organism evidence="1 2">
    <name type="scientific">Biomphalaria pfeifferi</name>
    <name type="common">Bloodfluke planorb</name>
    <name type="synonym">Freshwater snail</name>
    <dbReference type="NCBI Taxonomy" id="112525"/>
    <lineage>
        <taxon>Eukaryota</taxon>
        <taxon>Metazoa</taxon>
        <taxon>Spiralia</taxon>
        <taxon>Lophotrochozoa</taxon>
        <taxon>Mollusca</taxon>
        <taxon>Gastropoda</taxon>
        <taxon>Heterobranchia</taxon>
        <taxon>Euthyneura</taxon>
        <taxon>Panpulmonata</taxon>
        <taxon>Hygrophila</taxon>
        <taxon>Lymnaeoidea</taxon>
        <taxon>Planorbidae</taxon>
        <taxon>Biomphalaria</taxon>
    </lineage>
</organism>
<reference evidence="1" key="1">
    <citation type="journal article" date="2023" name="PLoS Negl. Trop. Dis.">
        <title>A genome sequence for Biomphalaria pfeifferi, the major vector snail for the human-infecting parasite Schistosoma mansoni.</title>
        <authorList>
            <person name="Bu L."/>
            <person name="Lu L."/>
            <person name="Laidemitt M.R."/>
            <person name="Zhang S.M."/>
            <person name="Mutuku M."/>
            <person name="Mkoji G."/>
            <person name="Steinauer M."/>
            <person name="Loker E.S."/>
        </authorList>
    </citation>
    <scope>NUCLEOTIDE SEQUENCE</scope>
    <source>
        <strain evidence="1">KasaAsao</strain>
    </source>
</reference>
<reference evidence="1" key="2">
    <citation type="submission" date="2023-04" db="EMBL/GenBank/DDBJ databases">
        <authorList>
            <person name="Bu L."/>
            <person name="Lu L."/>
            <person name="Laidemitt M.R."/>
            <person name="Zhang S.M."/>
            <person name="Mutuku M."/>
            <person name="Mkoji G."/>
            <person name="Steinauer M."/>
            <person name="Loker E.S."/>
        </authorList>
    </citation>
    <scope>NUCLEOTIDE SEQUENCE</scope>
    <source>
        <strain evidence="1">KasaAsao</strain>
        <tissue evidence="1">Whole Snail</tissue>
    </source>
</reference>
<dbReference type="AlphaFoldDB" id="A0AAD8B7B1"/>
<dbReference type="EMBL" id="JASAOG010000126">
    <property type="protein sequence ID" value="KAK0049392.1"/>
    <property type="molecule type" value="Genomic_DNA"/>
</dbReference>
<dbReference type="Proteomes" id="UP001233172">
    <property type="component" value="Unassembled WGS sequence"/>
</dbReference>
<sequence length="99" mass="11291">MLHREQDLGPIKSKHCFKGLYNFDADLKALTTSLVTELHASDIVVDFHQQRSLLPCRRTALNKMQPPNNSVCGNKKMRGLWVLTHEEMCIPSRANALNF</sequence>
<proteinExistence type="predicted"/>
<comment type="caution">
    <text evidence="1">The sequence shown here is derived from an EMBL/GenBank/DDBJ whole genome shotgun (WGS) entry which is preliminary data.</text>
</comment>
<evidence type="ECO:0000313" key="1">
    <source>
        <dbReference type="EMBL" id="KAK0049392.1"/>
    </source>
</evidence>
<keyword evidence="2" id="KW-1185">Reference proteome</keyword>
<accession>A0AAD8B7B1</accession>
<protein>
    <submittedName>
        <fullName evidence="1">Uncharacterized protein</fullName>
    </submittedName>
</protein>
<name>A0AAD8B7B1_BIOPF</name>
<gene>
    <name evidence="1" type="ORF">Bpfe_021104</name>
</gene>
<evidence type="ECO:0000313" key="2">
    <source>
        <dbReference type="Proteomes" id="UP001233172"/>
    </source>
</evidence>